<comment type="caution">
    <text evidence="1">The sequence shown here is derived from an EMBL/GenBank/DDBJ whole genome shotgun (WGS) entry which is preliminary data.</text>
</comment>
<dbReference type="Proteomes" id="UP000289411">
    <property type="component" value="Unassembled WGS sequence"/>
</dbReference>
<protein>
    <submittedName>
        <fullName evidence="1">Uncharacterized protein</fullName>
    </submittedName>
</protein>
<reference evidence="1 2" key="1">
    <citation type="submission" date="2018-09" db="EMBL/GenBank/DDBJ databases">
        <authorList>
            <person name="Grouzdev D.S."/>
            <person name="Krutkina M.S."/>
        </authorList>
    </citation>
    <scope>NUCLEOTIDE SEQUENCE [LARGE SCALE GENOMIC DNA]</scope>
    <source>
        <strain evidence="1 2">RmlP001</strain>
    </source>
</reference>
<proteinExistence type="predicted"/>
<evidence type="ECO:0000313" key="2">
    <source>
        <dbReference type="Proteomes" id="UP000289411"/>
    </source>
</evidence>
<accession>A0A4Q2RAY1</accession>
<dbReference type="OrthoDB" id="8452029at2"/>
<name>A0A4Q2RAY1_9HYPH</name>
<dbReference type="AlphaFoldDB" id="A0A4Q2RAY1"/>
<evidence type="ECO:0000313" key="1">
    <source>
        <dbReference type="EMBL" id="RYB02790.1"/>
    </source>
</evidence>
<organism evidence="1 2">
    <name type="scientific">Lichenibacterium ramalinae</name>
    <dbReference type="NCBI Taxonomy" id="2316527"/>
    <lineage>
        <taxon>Bacteria</taxon>
        <taxon>Pseudomonadati</taxon>
        <taxon>Pseudomonadota</taxon>
        <taxon>Alphaproteobacteria</taxon>
        <taxon>Hyphomicrobiales</taxon>
        <taxon>Lichenihabitantaceae</taxon>
        <taxon>Lichenibacterium</taxon>
    </lineage>
</organism>
<dbReference type="RefSeq" id="WP_129220789.1">
    <property type="nucleotide sequence ID" value="NZ_QYBC01000017.1"/>
</dbReference>
<reference evidence="1 2" key="2">
    <citation type="submission" date="2019-02" db="EMBL/GenBank/DDBJ databases">
        <title>'Lichenibacterium ramalinii' gen. nov. sp. nov., 'Lichenibacterium minor' gen. nov. sp. nov.</title>
        <authorList>
            <person name="Pankratov T."/>
        </authorList>
    </citation>
    <scope>NUCLEOTIDE SEQUENCE [LARGE SCALE GENOMIC DNA]</scope>
    <source>
        <strain evidence="1 2">RmlP001</strain>
    </source>
</reference>
<gene>
    <name evidence="1" type="ORF">D3272_18945</name>
</gene>
<keyword evidence="2" id="KW-1185">Reference proteome</keyword>
<dbReference type="EMBL" id="QYBC01000017">
    <property type="protein sequence ID" value="RYB02790.1"/>
    <property type="molecule type" value="Genomic_DNA"/>
</dbReference>
<sequence length="139" mass="15662">MGIHPEFTSFERRSANLDEARRTMWLWAEPIVIDRAVDVYARLVDETGTVAMARKHCRLWRAVLLEPTATVSPVIDDLRRAAHGLGLPDTLVEDVNDLILEELVDIVMSRYRTSRNSAKAFSMVLMTATSCLGSVRFSV</sequence>